<evidence type="ECO:0000313" key="3">
    <source>
        <dbReference type="Proteomes" id="UP001222027"/>
    </source>
</evidence>
<comment type="caution">
    <text evidence="2">The sequence shown here is derived from an EMBL/GenBank/DDBJ whole genome shotgun (WGS) entry which is preliminary data.</text>
</comment>
<keyword evidence="3" id="KW-1185">Reference proteome</keyword>
<protein>
    <submittedName>
        <fullName evidence="2">Uncharacterized protein</fullName>
    </submittedName>
</protein>
<feature type="compositionally biased region" description="Basic and acidic residues" evidence="1">
    <location>
        <begin position="1"/>
        <end position="14"/>
    </location>
</feature>
<dbReference type="Proteomes" id="UP001222027">
    <property type="component" value="Unassembled WGS sequence"/>
</dbReference>
<proteinExistence type="predicted"/>
<evidence type="ECO:0000256" key="1">
    <source>
        <dbReference type="SAM" id="MobiDB-lite"/>
    </source>
</evidence>
<feature type="compositionally biased region" description="Polar residues" evidence="1">
    <location>
        <begin position="15"/>
        <end position="24"/>
    </location>
</feature>
<accession>A0AAV8QN89</accession>
<feature type="region of interest" description="Disordered" evidence="1">
    <location>
        <begin position="1"/>
        <end position="42"/>
    </location>
</feature>
<feature type="compositionally biased region" description="Basic and acidic residues" evidence="1">
    <location>
        <begin position="32"/>
        <end position="42"/>
    </location>
</feature>
<name>A0AAV8QN89_ENSVE</name>
<dbReference type="AlphaFoldDB" id="A0AAV8QN89"/>
<dbReference type="EMBL" id="JAQQAF010000006">
    <property type="protein sequence ID" value="KAJ8476785.1"/>
    <property type="molecule type" value="Genomic_DNA"/>
</dbReference>
<reference evidence="2 3" key="1">
    <citation type="submission" date="2022-12" db="EMBL/GenBank/DDBJ databases">
        <title>Chromosome-scale assembly of the Ensete ventricosum genome.</title>
        <authorList>
            <person name="Dussert Y."/>
            <person name="Stocks J."/>
            <person name="Wendawek A."/>
            <person name="Woldeyes F."/>
            <person name="Nichols R.A."/>
            <person name="Borrell J.S."/>
        </authorList>
    </citation>
    <scope>NUCLEOTIDE SEQUENCE [LARGE SCALE GENOMIC DNA]</scope>
    <source>
        <strain evidence="3">cv. Maze</strain>
        <tissue evidence="2">Seeds</tissue>
    </source>
</reference>
<organism evidence="2 3">
    <name type="scientific">Ensete ventricosum</name>
    <name type="common">Abyssinian banana</name>
    <name type="synonym">Musa ensete</name>
    <dbReference type="NCBI Taxonomy" id="4639"/>
    <lineage>
        <taxon>Eukaryota</taxon>
        <taxon>Viridiplantae</taxon>
        <taxon>Streptophyta</taxon>
        <taxon>Embryophyta</taxon>
        <taxon>Tracheophyta</taxon>
        <taxon>Spermatophyta</taxon>
        <taxon>Magnoliopsida</taxon>
        <taxon>Liliopsida</taxon>
        <taxon>Zingiberales</taxon>
        <taxon>Musaceae</taxon>
        <taxon>Ensete</taxon>
    </lineage>
</organism>
<sequence>MWEHRETEWSKNDSTESVGLTSNAWARRTHGKKEMTSSDESSRSIYAVWGEGWRHRVGPKVGWLCRLITSEPDVTAETAEACWCRLCRLHRDTWFVLVLEFNL</sequence>
<gene>
    <name evidence="2" type="ORF">OPV22_020512</name>
</gene>
<evidence type="ECO:0000313" key="2">
    <source>
        <dbReference type="EMBL" id="KAJ8476785.1"/>
    </source>
</evidence>